<dbReference type="GO" id="GO:0006869">
    <property type="term" value="P:lipid transport"/>
    <property type="evidence" value="ECO:0007669"/>
    <property type="project" value="UniProtKB-KW"/>
</dbReference>
<evidence type="ECO:0000256" key="1">
    <source>
        <dbReference type="ARBA" id="ARBA00006545"/>
    </source>
</evidence>
<evidence type="ECO:0000313" key="9">
    <source>
        <dbReference type="RefSeq" id="XP_031373507.1"/>
    </source>
</evidence>
<feature type="domain" description="Intermembrane lipid transfer protein VPS13-like C-terminal" evidence="7">
    <location>
        <begin position="3275"/>
        <end position="3356"/>
    </location>
</feature>
<sequence length="3475" mass="388796">MFEGLVRQLLLGYLGRYVKDIQRDQLKITLWHEEVLLENVELILEAFDYLRLPFALKEGRVGRLSIRIPWKKLGWDPIIIILEDVFVLASPRDDEEWRLAAVEQREFASKKAKLAAAELAKLSRRVCDNQAGESFISYITAKILDSIQVSIRNFHVVYRDLYCGLPSNSAQFMLGLKFSSLAIMKQTSPGTRGLVSKMVEITGLEIYCSSSNGNLSLLTRDNVQDSKDLRNSRYEGNAYDHILAPLDASLSLLVDRSGKLDSDAPQYSINAEVTNLMFSLDEVQLQYILIIWDNLCTYQLREKYGRYRPWSCPLSRKPANWQKVWWRYAQESVLSDVRKTLRKTSWRFFGERLSCRRRYVDLYKKKLIFLRQEQSIDEEILLELEQMEKDSDVDDILSYRAVAEHKLQELPVNSSDSNSGFNSLEKSRNLDQSSSRPRGWLNWLSRGMLGAGGTEDSSQFSGVVSDEVIKDIYEATEFQPSASTNGPVVTDDKLYRCAVKFCIHEIAALLRSTKSKTDTAKLILNEAAVEYKVREESSSVDALLNSISIISPHDERAILLSKRDSSQPSCRIHMDLSPSQEVQVSIKIAVEPLLLSLDAAFFRNCMEFYEVLEYVEFQHERVISSLNGIRNSRARVQSKTEYILSTRERVTLDVRVNNVTVSIPWTNTSLEHSEMVLGLRALVFSSDSEQDDWSDVPDDILMPVAECNFSSLQHHLYDHFEVKIDDAEVKIIRNSYSKPVTVLEKFSASVGVASCFIQDESIPKQLEVRIKAPIVYVHFSLSIFIAAMELILYLDDMHQKTQPVSLRSPDSGHTISDHVKSSIFGFSLAANLGAVTIHFDLEKDEGNSTSCMVSLNATDIRFESTELLNCWIFSKAVEITSCSLNDDRDRCTLCLFGSVSENVPQHDMNSRVYNKISKKNDQRISANGCFLLHYEACRKEDFSLEKCTISLSDGELHCYPHIIGLMIGFSDRIAEYARLHVQKSSGHSLDEKAQRQVPDLENKKFGFSNFLEPECSKSASIPASQFPFITIDNSGQLRSLEDSLLYGLSDWRKKFSPCGRSGGVKFTKDNVSNGYLSSSLEPASSGSGQFIAEFNMCGIRVHFHDSSCIIGTITVHTISSKVFVYEEFVDIFCSTEGLMLKSSCWRQGLLEFLWGPALRDFSPILNVRVRIPTTHKNPQLEVSIGVQHVCCILPTEYLALLIGYFSLPDWTINPKQQLDERSSSHTDDESPMTFKIEILDSDLIIPTEEKAFQFLGLEIPQLYCDIILDNSSVAVEDIPSHLVDGCKIAERSQAFNVFGRQLYLSLLLLKDEDCLPKFDRDAVSRKLTLIAPLSADVWIRVPRENESSSDCSVTPVCIMARIDNCELIADESYLFDGLDGVVNVINQFSAIEDRSKAFTGNALQFLKSNSCREKDLTASADVSSSGLMEISLFVNSSRIKLHHTAQDSAACEPVAMAEMQLTCSISLRHEMPQHLEISFSSFVIYSLSSSAILARCSPAGYDSSVLGITLSVLEQVRNDISFSLPSLELWFEYLDWVKFLDALRSLVEEQGRTANTGALLNSSTSSVLHTESAASESNGLVTSSDSNFVGMVKRETSFVTVRTENMGLTCHFPFALNRDSIQGSGNGTFPLAENQHLSHCKFASVTINTRSAWLSLNSRGSKFKSCIENVSASVGISPEKCLRSSPFFQIIQVTFEAEICNRTDELVDISAEVGCDRIEFGLSHQVFYFWHDIELNILEAGPSQISIGCIDCNLNIRKVSLLVTDGRWTCNGPLLEVLVRNFVLQAKASETVVESSIWSDIQVNYNNIHKVMWEPFIEPWNFQMRLTRKREISVLLKSSIVTDIHLKSMAQLNLNITESFFECVCRTIEMINDALGLARPDVISKSSSFLNPQLTETISAGRYAPYILQNLTSLRLAYHTFLGPSNLNDLDTGEMKDWHYVQPGSSVPIYIDETPEEQLLRFRPAASSDRLNENQLSGAAHHFIMIQLEGTSTPSVPMSMDLVGLSYFQVDFSKTSSLELGTVGSRPAAGPEDDHNDRASDGFVIPVVFDVSVQRFSKLIQLYSTVIVENETSVPLELRFDIPLGVSPKIVDPILPGEKYPLPLHLAQPGRVRWRPQGNSYVWSETQILRNILSQDSRIGFLRSFVCYPSHPSSNPFRCCLSVRKICLHSVEKPKKGTSLHARSTPKRSGERDGLLLGSDKSKNQFVYQLTLITPLVVHNYLPEVVSLTIESGGVKHASLLSEVATSFYHIDPSHELGLNFHLQGYKTSVSRFPDAEAFVTLAKFTGTKFILSETLSFEADVGKGPINATLEKKLDAFSGARELFVYVPFLLYNCLGFPLCLADSASEVASGTVCTIPSCYDLVEEEPIQMKMDGLGLLSSSEDYKNGSPNSAVISTRRFVNMPTGGMASVVNLRKKNYVENPGEWIGNSTNRTCPTNISDLRNSCVVDNEGAKVRAFAYVPKLSSYSSDNMVRVRRSFLESVGGKQLGFSWSDPFPLDPASGSTTVLVPQRIQNAAYVVSVNSTALSEPFAGRTRAISFQPRYVISNACSKELCYKQKGTDSVFHLGVGQHSHLHWTDTTRDLLVSIHYNEPGCEWSGSFLPDILADTQVKMRNYISGELNMIRVEVQNADVSIREEKIVASIHGNSGTNLILLSDDDSGYMPYRIENFSKERLRIYQLRCENFETIVHSYQCHPYAWDEPCYPHRLVLEVPGERVLGSYALDDVKQTMKVHLPATTEKPERTLLISAHAEGATKVLSIIDSSYHVFRDLKSLSNNVTGEKKKPEEKRDTSDYNEKVSITIPYIGVSLINSNSQELLFVCIKGMTVDLLQSMDQQKLSFQVSSLQIDNQLHTTQYPVILSFDHDSRSKSYGLKDGGQNKCEDLQIHSHSSCESVICLAVSKWRKKDVPVISFEYIIFRVAEFHLELEQEVVLSVADLLRTIYLRLQSGVLPISDTEPPVLYDISLLEDPHPLVPNLNTSIPSIKSGNRSLLPSVIPIGAPWQQIYHLARRQKKIYVELFDLASVRFTLSFSSAPWMLRFGIPTSGDSLMQRGLMALADIEGARIYLKELTISHHMASWESIQEILFRHYARQLLHEMYKVLGSAGVIGNPIGFARSLSLGIKDFLSVPTRNVLQSPAGLVRGMAQGTTSLLSSTIYALSDAAFQFSKAAQKGIVALTFDDQAVARMEREQRGVASHSQGVINEVLEGLTGLLQSPIRGAEKHGLPGVLSGMALGLTGVVARPAASILEVTGKTAQSIRNRSKHYQTRGAKRLRVRLPRHLRPDLPLKPYSWEEAIGISVLREVAANSNSHNNNDSTTTTTTCLGDQDEVLVTCKSLRQPGKFVVLTERRILIVGCPSLVNFGNPEFPGIEADPGWTIESEIGLDSVIHCDADENVVHIVGSSSSERLLRQSLSHHHTTKGKAKWNNFSPATLPLFQMDLELGSREEAQQLLSTVEQGKEQRWGSARVLHQWNMR</sequence>
<keyword evidence="2" id="KW-0813">Transport</keyword>
<evidence type="ECO:0000256" key="3">
    <source>
        <dbReference type="ARBA" id="ARBA00023055"/>
    </source>
</evidence>
<evidence type="ECO:0000256" key="4">
    <source>
        <dbReference type="SAM" id="MobiDB-lite"/>
    </source>
</evidence>
<feature type="domain" description="Chorein N-terminal" evidence="5">
    <location>
        <begin position="1"/>
        <end position="557"/>
    </location>
</feature>
<dbReference type="OrthoDB" id="428159at2759"/>
<dbReference type="Pfam" id="PF25036">
    <property type="entry name" value="VPS13_VAB"/>
    <property type="match status" value="2"/>
</dbReference>
<feature type="domain" description="Vacuolar protein sorting-associated protein 13 VPS13 adaptor binding" evidence="6">
    <location>
        <begin position="2451"/>
        <end position="2703"/>
    </location>
</feature>
<organism evidence="8 9">
    <name type="scientific">Punica granatum</name>
    <name type="common">Pomegranate</name>
    <dbReference type="NCBI Taxonomy" id="22663"/>
    <lineage>
        <taxon>Eukaryota</taxon>
        <taxon>Viridiplantae</taxon>
        <taxon>Streptophyta</taxon>
        <taxon>Embryophyta</taxon>
        <taxon>Tracheophyta</taxon>
        <taxon>Spermatophyta</taxon>
        <taxon>Magnoliopsida</taxon>
        <taxon>eudicotyledons</taxon>
        <taxon>Gunneridae</taxon>
        <taxon>Pentapetalae</taxon>
        <taxon>rosids</taxon>
        <taxon>malvids</taxon>
        <taxon>Myrtales</taxon>
        <taxon>Lythraceae</taxon>
        <taxon>Punica</taxon>
    </lineage>
</organism>
<feature type="region of interest" description="Disordered" evidence="4">
    <location>
        <begin position="412"/>
        <end position="436"/>
    </location>
</feature>
<dbReference type="InterPro" id="IPR026847">
    <property type="entry name" value="VPS13"/>
</dbReference>
<evidence type="ECO:0000259" key="5">
    <source>
        <dbReference type="Pfam" id="PF12624"/>
    </source>
</evidence>
<dbReference type="Pfam" id="PF25037">
    <property type="entry name" value="VPS13_C"/>
    <property type="match status" value="1"/>
</dbReference>
<feature type="region of interest" description="Disordered" evidence="4">
    <location>
        <begin position="2177"/>
        <end position="2197"/>
    </location>
</feature>
<accession>A0A6P8BRS1</accession>
<keyword evidence="8" id="KW-1185">Reference proteome</keyword>
<protein>
    <submittedName>
        <fullName evidence="9">Uncharacterized protein LOC116188354 isoform X1</fullName>
    </submittedName>
</protein>
<evidence type="ECO:0000259" key="7">
    <source>
        <dbReference type="Pfam" id="PF25037"/>
    </source>
</evidence>
<dbReference type="InterPro" id="IPR026854">
    <property type="entry name" value="VPS13_N"/>
</dbReference>
<dbReference type="PANTHER" id="PTHR16166">
    <property type="entry name" value="VACUOLAR PROTEIN SORTING-ASSOCIATED PROTEIN VPS13"/>
    <property type="match status" value="1"/>
</dbReference>
<reference evidence="9" key="2">
    <citation type="submission" date="2025-08" db="UniProtKB">
        <authorList>
            <consortium name="RefSeq"/>
        </authorList>
    </citation>
    <scope>IDENTIFICATION</scope>
    <source>
        <tissue evidence="9">Leaf</tissue>
    </source>
</reference>
<dbReference type="Pfam" id="PF12624">
    <property type="entry name" value="VPS13_N"/>
    <property type="match status" value="1"/>
</dbReference>
<dbReference type="GO" id="GO:0006623">
    <property type="term" value="P:protein targeting to vacuole"/>
    <property type="evidence" value="ECO:0007669"/>
    <property type="project" value="TreeGrafter"/>
</dbReference>
<evidence type="ECO:0000259" key="6">
    <source>
        <dbReference type="Pfam" id="PF25036"/>
    </source>
</evidence>
<evidence type="ECO:0000313" key="8">
    <source>
        <dbReference type="Proteomes" id="UP000515151"/>
    </source>
</evidence>
<comment type="similarity">
    <text evidence="1">Belongs to the VPS13 family.</text>
</comment>
<feature type="domain" description="Vacuolar protein sorting-associated protein 13 VPS13 adaptor binding" evidence="6">
    <location>
        <begin position="2056"/>
        <end position="2269"/>
    </location>
</feature>
<reference evidence="8" key="1">
    <citation type="journal article" date="2020" name="Plant Biotechnol. J.">
        <title>The pomegranate (Punica granatum L.) draft genome dissects genetic divergence between soft- and hard-seeded cultivars.</title>
        <authorList>
            <person name="Luo X."/>
            <person name="Li H."/>
            <person name="Wu Z."/>
            <person name="Yao W."/>
            <person name="Zhao P."/>
            <person name="Cao D."/>
            <person name="Yu H."/>
            <person name="Li K."/>
            <person name="Poudel K."/>
            <person name="Zhao D."/>
            <person name="Zhang F."/>
            <person name="Xia X."/>
            <person name="Chen L."/>
            <person name="Wang Q."/>
            <person name="Jing D."/>
            <person name="Cao S."/>
        </authorList>
    </citation>
    <scope>NUCLEOTIDE SEQUENCE [LARGE SCALE GENOMIC DNA]</scope>
    <source>
        <strain evidence="8">cv. Tunisia</strain>
    </source>
</reference>
<dbReference type="RefSeq" id="XP_031373507.1">
    <property type="nucleotide sequence ID" value="XM_031517647.1"/>
</dbReference>
<evidence type="ECO:0000256" key="2">
    <source>
        <dbReference type="ARBA" id="ARBA00022448"/>
    </source>
</evidence>
<dbReference type="Proteomes" id="UP000515151">
    <property type="component" value="Chromosome 8"/>
</dbReference>
<proteinExistence type="inferred from homology"/>
<name>A0A6P8BRS1_PUNGR</name>
<gene>
    <name evidence="9" type="primary">LOC116188354</name>
</gene>
<dbReference type="GeneID" id="116188354"/>
<dbReference type="GO" id="GO:0045053">
    <property type="term" value="P:protein retention in Golgi apparatus"/>
    <property type="evidence" value="ECO:0007669"/>
    <property type="project" value="TreeGrafter"/>
</dbReference>
<dbReference type="InterPro" id="IPR009543">
    <property type="entry name" value="VPS13_VAB"/>
</dbReference>
<dbReference type="InterPro" id="IPR056748">
    <property type="entry name" value="VPS13-like_C"/>
</dbReference>
<keyword evidence="3" id="KW-0445">Lipid transport</keyword>
<dbReference type="PANTHER" id="PTHR16166:SF143">
    <property type="entry name" value="PROTEIN SORTING-ASSOCIATED PROTEIN, PUTATIVE (DUF1162)-RELATED"/>
    <property type="match status" value="1"/>
</dbReference>